<evidence type="ECO:0000313" key="2">
    <source>
        <dbReference type="Proteomes" id="UP001589628"/>
    </source>
</evidence>
<sequence>MKFNIQVDISPEELRKVLGWPDLEPLHQEMLQRFREQLDAGSEGYDPANWLKPYMPGAIGTMDAWQKMLLGMMSQGMGRSEQDKES</sequence>
<evidence type="ECO:0000313" key="1">
    <source>
        <dbReference type="EMBL" id="MFB9885639.1"/>
    </source>
</evidence>
<protein>
    <submittedName>
        <fullName evidence="1">DUF6489 family protein</fullName>
    </submittedName>
</protein>
<keyword evidence="2" id="KW-1185">Reference proteome</keyword>
<gene>
    <name evidence="1" type="ORF">ACFFLH_04365</name>
</gene>
<accession>A0ABV5Z8N6</accession>
<comment type="caution">
    <text evidence="1">The sequence shown here is derived from an EMBL/GenBank/DDBJ whole genome shotgun (WGS) entry which is preliminary data.</text>
</comment>
<name>A0ABV5Z8N6_9GAMM</name>
<organism evidence="1 2">
    <name type="scientific">Balneatrix alpica</name>
    <dbReference type="NCBI Taxonomy" id="75684"/>
    <lineage>
        <taxon>Bacteria</taxon>
        <taxon>Pseudomonadati</taxon>
        <taxon>Pseudomonadota</taxon>
        <taxon>Gammaproteobacteria</taxon>
        <taxon>Oceanospirillales</taxon>
        <taxon>Balneatrichaceae</taxon>
        <taxon>Balneatrix</taxon>
    </lineage>
</organism>
<reference evidence="1 2" key="1">
    <citation type="submission" date="2024-09" db="EMBL/GenBank/DDBJ databases">
        <authorList>
            <person name="Sun Q."/>
            <person name="Mori K."/>
        </authorList>
    </citation>
    <scope>NUCLEOTIDE SEQUENCE [LARGE SCALE GENOMIC DNA]</scope>
    <source>
        <strain evidence="1 2">ATCC 51285</strain>
    </source>
</reference>
<dbReference type="EMBL" id="JBHLZN010000001">
    <property type="protein sequence ID" value="MFB9885639.1"/>
    <property type="molecule type" value="Genomic_DNA"/>
</dbReference>
<proteinExistence type="predicted"/>
<dbReference type="Pfam" id="PF20099">
    <property type="entry name" value="DUF6489"/>
    <property type="match status" value="1"/>
</dbReference>
<dbReference type="Proteomes" id="UP001589628">
    <property type="component" value="Unassembled WGS sequence"/>
</dbReference>
<dbReference type="InterPro" id="IPR045502">
    <property type="entry name" value="DUF6489"/>
</dbReference>
<dbReference type="RefSeq" id="WP_027313724.1">
    <property type="nucleotide sequence ID" value="NZ_JBHLZN010000001.1"/>
</dbReference>